<protein>
    <submittedName>
        <fullName evidence="2">Uncharacterized protein</fullName>
    </submittedName>
</protein>
<evidence type="ECO:0000313" key="2">
    <source>
        <dbReference type="EMBL" id="OWR51583.1"/>
    </source>
</evidence>
<evidence type="ECO:0000313" key="3">
    <source>
        <dbReference type="Proteomes" id="UP000007151"/>
    </source>
</evidence>
<gene>
    <name evidence="2" type="ORF">KGM_210442</name>
</gene>
<comment type="caution">
    <text evidence="2">The sequence shown here is derived from an EMBL/GenBank/DDBJ whole genome shotgun (WGS) entry which is preliminary data.</text>
</comment>
<reference evidence="2 3" key="1">
    <citation type="journal article" date="2011" name="Cell">
        <title>The monarch butterfly genome yields insights into long-distance migration.</title>
        <authorList>
            <person name="Zhan S."/>
            <person name="Merlin C."/>
            <person name="Boore J.L."/>
            <person name="Reppert S.M."/>
        </authorList>
    </citation>
    <scope>NUCLEOTIDE SEQUENCE [LARGE SCALE GENOMIC DNA]</scope>
    <source>
        <strain evidence="2">F-2</strain>
    </source>
</reference>
<accession>A0A212FCZ2</accession>
<dbReference type="KEGG" id="dpl:KGM_210442"/>
<keyword evidence="1" id="KW-1133">Transmembrane helix</keyword>
<proteinExistence type="predicted"/>
<name>A0A212FCZ2_DANPL</name>
<dbReference type="Proteomes" id="UP000007151">
    <property type="component" value="Unassembled WGS sequence"/>
</dbReference>
<sequence length="137" mass="14885">MAEFGSLQKRSFVRRRVEVLYFFLMLAVAAFAVPTLPAAVPSDPLVNVEGFPQGYQQQNLDPAFGRYPNQGFPQGYQQQNLDPAFGRYPNQGFQNGPGNFGQPGFGQEGFGQGGFPGQGGYGNIAGSHRGGYKEHGY</sequence>
<evidence type="ECO:0000256" key="1">
    <source>
        <dbReference type="SAM" id="Phobius"/>
    </source>
</evidence>
<dbReference type="AlphaFoldDB" id="A0A212FCZ2"/>
<feature type="transmembrane region" description="Helical" evidence="1">
    <location>
        <begin position="20"/>
        <end position="40"/>
    </location>
</feature>
<keyword evidence="3" id="KW-1185">Reference proteome</keyword>
<keyword evidence="1" id="KW-0812">Transmembrane</keyword>
<dbReference type="InParanoid" id="A0A212FCZ2"/>
<dbReference type="EMBL" id="AGBW02009134">
    <property type="protein sequence ID" value="OWR51583.1"/>
    <property type="molecule type" value="Genomic_DNA"/>
</dbReference>
<keyword evidence="1" id="KW-0472">Membrane</keyword>
<organism evidence="2 3">
    <name type="scientific">Danaus plexippus plexippus</name>
    <dbReference type="NCBI Taxonomy" id="278856"/>
    <lineage>
        <taxon>Eukaryota</taxon>
        <taxon>Metazoa</taxon>
        <taxon>Ecdysozoa</taxon>
        <taxon>Arthropoda</taxon>
        <taxon>Hexapoda</taxon>
        <taxon>Insecta</taxon>
        <taxon>Pterygota</taxon>
        <taxon>Neoptera</taxon>
        <taxon>Endopterygota</taxon>
        <taxon>Lepidoptera</taxon>
        <taxon>Glossata</taxon>
        <taxon>Ditrysia</taxon>
        <taxon>Papilionoidea</taxon>
        <taxon>Nymphalidae</taxon>
        <taxon>Danainae</taxon>
        <taxon>Danaini</taxon>
        <taxon>Danaina</taxon>
        <taxon>Danaus</taxon>
        <taxon>Danaus</taxon>
    </lineage>
</organism>